<feature type="domain" description="HEPN" evidence="2">
    <location>
        <begin position="10"/>
        <end position="123"/>
    </location>
</feature>
<reference evidence="4" key="1">
    <citation type="submission" date="2016-10" db="EMBL/GenBank/DDBJ databases">
        <authorList>
            <person name="Varghese N."/>
            <person name="Submissions S."/>
        </authorList>
    </citation>
    <scope>NUCLEOTIDE SEQUENCE [LARGE SCALE GENOMIC DNA]</scope>
    <source>
        <strain evidence="4">DSM 13577</strain>
    </source>
</reference>
<dbReference type="EMBL" id="FOIF01000017">
    <property type="protein sequence ID" value="SES89079.1"/>
    <property type="molecule type" value="Genomic_DNA"/>
</dbReference>
<dbReference type="PANTHER" id="PTHR36565:SF1">
    <property type="entry name" value="UPF0332 PROTEIN TM_1000"/>
    <property type="match status" value="1"/>
</dbReference>
<evidence type="ECO:0000259" key="2">
    <source>
        <dbReference type="Pfam" id="PF05168"/>
    </source>
</evidence>
<keyword evidence="4" id="KW-1185">Reference proteome</keyword>
<sequence>MDKVRDLSNYRLEKAKQDLETAKINFEHSMFAQSVNRSYYAAFHALRALLAYDRFDSKKHSSILGYFNKNYIANGKIEKEYYKIIVSAFDIRTKSDYQDFYIINKEEARKQLVNVEKFINMIEAYIDKWLK</sequence>
<dbReference type="Gene3D" id="1.20.120.330">
    <property type="entry name" value="Nucleotidyltransferases domain 2"/>
    <property type="match status" value="1"/>
</dbReference>
<evidence type="ECO:0000256" key="1">
    <source>
        <dbReference type="ARBA" id="ARBA00038248"/>
    </source>
</evidence>
<organism evidence="3 4">
    <name type="scientific">Anaerobranca gottschalkii DSM 13577</name>
    <dbReference type="NCBI Taxonomy" id="1120990"/>
    <lineage>
        <taxon>Bacteria</taxon>
        <taxon>Bacillati</taxon>
        <taxon>Bacillota</taxon>
        <taxon>Clostridia</taxon>
        <taxon>Eubacteriales</taxon>
        <taxon>Proteinivoracaceae</taxon>
        <taxon>Anaerobranca</taxon>
    </lineage>
</organism>
<name>A0A1I0A532_9FIRM</name>
<accession>A0A1I0A532</accession>
<dbReference type="STRING" id="1120990.SAMN03080614_101714"/>
<dbReference type="AlphaFoldDB" id="A0A1I0A532"/>
<evidence type="ECO:0000313" key="3">
    <source>
        <dbReference type="EMBL" id="SES89079.1"/>
    </source>
</evidence>
<proteinExistence type="inferred from homology"/>
<dbReference type="Pfam" id="PF05168">
    <property type="entry name" value="HEPN"/>
    <property type="match status" value="1"/>
</dbReference>
<dbReference type="InterPro" id="IPR052226">
    <property type="entry name" value="UPF0332_toxin"/>
</dbReference>
<dbReference type="OrthoDB" id="1684393at2"/>
<comment type="similarity">
    <text evidence="1">Belongs to the UPF0332 family.</text>
</comment>
<dbReference type="PANTHER" id="PTHR36565">
    <property type="entry name" value="UPF0332 PROTEIN TM_1000"/>
    <property type="match status" value="1"/>
</dbReference>
<dbReference type="Proteomes" id="UP000243819">
    <property type="component" value="Unassembled WGS sequence"/>
</dbReference>
<gene>
    <name evidence="3" type="ORF">SAMN03080614_101714</name>
</gene>
<protein>
    <submittedName>
        <fullName evidence="3">Uncharacterized protein, contains HEPN domain, UPF0332 family</fullName>
    </submittedName>
</protein>
<dbReference type="RefSeq" id="WP_091350234.1">
    <property type="nucleotide sequence ID" value="NZ_FOIF01000017.1"/>
</dbReference>
<evidence type="ECO:0000313" key="4">
    <source>
        <dbReference type="Proteomes" id="UP000243819"/>
    </source>
</evidence>
<dbReference type="SUPFAM" id="SSF81593">
    <property type="entry name" value="Nucleotidyltransferase substrate binding subunit/domain"/>
    <property type="match status" value="1"/>
</dbReference>
<dbReference type="InterPro" id="IPR007842">
    <property type="entry name" value="HEPN_dom"/>
</dbReference>